<keyword evidence="3" id="KW-1133">Transmembrane helix</keyword>
<feature type="transmembrane region" description="Helical" evidence="3">
    <location>
        <begin position="644"/>
        <end position="667"/>
    </location>
</feature>
<feature type="region of interest" description="Disordered" evidence="2">
    <location>
        <begin position="93"/>
        <end position="124"/>
    </location>
</feature>
<feature type="transmembrane region" description="Helical" evidence="3">
    <location>
        <begin position="603"/>
        <end position="624"/>
    </location>
</feature>
<protein>
    <recommendedName>
        <fullName evidence="4">PGG domain-containing protein</fullName>
    </recommendedName>
</protein>
<dbReference type="PROSITE" id="PS50088">
    <property type="entry name" value="ANK_REPEAT"/>
    <property type="match status" value="1"/>
</dbReference>
<dbReference type="Gene3D" id="1.25.40.20">
    <property type="entry name" value="Ankyrin repeat-containing domain"/>
    <property type="match status" value="1"/>
</dbReference>
<feature type="compositionally biased region" description="Polar residues" evidence="2">
    <location>
        <begin position="93"/>
        <end position="104"/>
    </location>
</feature>
<dbReference type="Pfam" id="PF13962">
    <property type="entry name" value="PGG"/>
    <property type="match status" value="1"/>
</dbReference>
<feature type="repeat" description="ANK" evidence="1">
    <location>
        <begin position="205"/>
        <end position="237"/>
    </location>
</feature>
<dbReference type="PANTHER" id="PTHR24177:SF365">
    <property type="entry name" value="ANKYRIN REPEAT-CONTAINING PROTEIN NPR4-LIKE ISOFORM X1"/>
    <property type="match status" value="1"/>
</dbReference>
<dbReference type="InterPro" id="IPR036770">
    <property type="entry name" value="Ankyrin_rpt-contain_sf"/>
</dbReference>
<reference evidence="5 6" key="1">
    <citation type="journal article" date="2018" name="Science">
        <title>The opium poppy genome and morphinan production.</title>
        <authorList>
            <person name="Guo L."/>
            <person name="Winzer T."/>
            <person name="Yang X."/>
            <person name="Li Y."/>
            <person name="Ning Z."/>
            <person name="He Z."/>
            <person name="Teodor R."/>
            <person name="Lu Y."/>
            <person name="Bowser T.A."/>
            <person name="Graham I.A."/>
            <person name="Ye K."/>
        </authorList>
    </citation>
    <scope>NUCLEOTIDE SEQUENCE [LARGE SCALE GENOMIC DNA]</scope>
    <source>
        <strain evidence="6">cv. HN1</strain>
        <tissue evidence="5">Leaves</tissue>
    </source>
</reference>
<feature type="transmembrane region" description="Helical" evidence="3">
    <location>
        <begin position="724"/>
        <end position="744"/>
    </location>
</feature>
<dbReference type="Pfam" id="PF12796">
    <property type="entry name" value="Ank_2"/>
    <property type="match status" value="1"/>
</dbReference>
<keyword evidence="1" id="KW-0040">ANK repeat</keyword>
<accession>A0A4Y7I7T1</accession>
<feature type="compositionally biased region" description="Basic and acidic residues" evidence="2">
    <location>
        <begin position="105"/>
        <end position="124"/>
    </location>
</feature>
<dbReference type="SUPFAM" id="SSF48403">
    <property type="entry name" value="Ankyrin repeat"/>
    <property type="match status" value="1"/>
</dbReference>
<feature type="domain" description="PGG" evidence="4">
    <location>
        <begin position="594"/>
        <end position="712"/>
    </location>
</feature>
<keyword evidence="3" id="KW-0812">Transmembrane</keyword>
<feature type="region of interest" description="Disordered" evidence="2">
    <location>
        <begin position="364"/>
        <end position="389"/>
    </location>
</feature>
<sequence>MSDNREISDDHDHGSHEEIIDIKALLKMLVDSQAKQAESQTKLAESHSKLAEAQAKQAEFQNKQAESFARLAETQANTHQQIIEILKSTNTAANNHQKQQARNSENSDKGSEANEAKQKQPKLDRGLQACYVPGSNDLLCKALKGNELEKANEYIRSNPEVINQGIAHDSSTTLHMALYWKLDMTFVEDIVKLMTPVALEYKKTNGNTALHIAVRRGTTEAVVMLVDKNPNLTQIRNNNRETPLELALRYVTVGQKKIVEYLYSVTRDVEPSPFAGHDGARLLCKAIDANFYDIALCLVKKFPKLITEKSLVHEMCGLELLVRKPSAFRSGTKLTWWQDHIYSLIKVDMNSTYVKQDERHTCESSDCTKRDEENSSENPEIKKSEESSKVSLTSDKRILMSYLTRVPCIIRLCNQKLVHEHAIVLLKQMVAEIRNANTYDEIRLFFRNNPNIMKVAIENGIMEFVVECMERFDDIIWLRISGQRMIEMAIAERNLKVMSFIYNRGYSYEDKISLVSTTDYDHNTILHYAAKLAPAAKLNKVSGVALQMQRELQWFKGVESMMPENDKFKKNRKGYTAQSMFTEEHKQLVKEGEAWMKDTSGSCMIVTALIATVAFAAAFTVPGGNISDSNSSMNGSPVFLGRTSFTVFMVADALALFASITSVLMFLAIYTSRYAEIDFLESLPQKLIIGLATLFISMAAIMVTFCASLFIVVGETFPQRLIPVALFGCVPMVLFAWLQLPLFFEMIRSTYWSSLFQKHIHIVDPAAENNSKKKENISTQSFCPKGFNLPGCRQVPIHRNSDIKDVDIECFIMGRVRGSEDAELEKDLLQIWSSMDPKMRLIFIKAILLCALTPML</sequence>
<dbReference type="SMART" id="SM00248">
    <property type="entry name" value="ANK"/>
    <property type="match status" value="4"/>
</dbReference>
<gene>
    <name evidence="5" type="ORF">C5167_036640</name>
</gene>
<dbReference type="GO" id="GO:0016020">
    <property type="term" value="C:membrane"/>
    <property type="evidence" value="ECO:0007669"/>
    <property type="project" value="TreeGrafter"/>
</dbReference>
<dbReference type="Proteomes" id="UP000316621">
    <property type="component" value="Chromosome 1"/>
</dbReference>
<proteinExistence type="predicted"/>
<keyword evidence="6" id="KW-1185">Reference proteome</keyword>
<dbReference type="PANTHER" id="PTHR24177">
    <property type="entry name" value="CASKIN"/>
    <property type="match status" value="1"/>
</dbReference>
<keyword evidence="3" id="KW-0472">Membrane</keyword>
<dbReference type="PROSITE" id="PS50297">
    <property type="entry name" value="ANK_REP_REGION"/>
    <property type="match status" value="1"/>
</dbReference>
<dbReference type="InterPro" id="IPR002110">
    <property type="entry name" value="Ankyrin_rpt"/>
</dbReference>
<dbReference type="EMBL" id="CM010715">
    <property type="protein sequence ID" value="RZC43691.1"/>
    <property type="molecule type" value="Genomic_DNA"/>
</dbReference>
<dbReference type="InterPro" id="IPR026961">
    <property type="entry name" value="PGG_dom"/>
</dbReference>
<evidence type="ECO:0000259" key="4">
    <source>
        <dbReference type="Pfam" id="PF13962"/>
    </source>
</evidence>
<name>A0A4Y7I7T1_PAPSO</name>
<evidence type="ECO:0000256" key="1">
    <source>
        <dbReference type="PROSITE-ProRule" id="PRU00023"/>
    </source>
</evidence>
<evidence type="ECO:0000313" key="5">
    <source>
        <dbReference type="EMBL" id="RZC43691.1"/>
    </source>
</evidence>
<organism evidence="5 6">
    <name type="scientific">Papaver somniferum</name>
    <name type="common">Opium poppy</name>
    <dbReference type="NCBI Taxonomy" id="3469"/>
    <lineage>
        <taxon>Eukaryota</taxon>
        <taxon>Viridiplantae</taxon>
        <taxon>Streptophyta</taxon>
        <taxon>Embryophyta</taxon>
        <taxon>Tracheophyta</taxon>
        <taxon>Spermatophyta</taxon>
        <taxon>Magnoliopsida</taxon>
        <taxon>Ranunculales</taxon>
        <taxon>Papaveraceae</taxon>
        <taxon>Papaveroideae</taxon>
        <taxon>Papaver</taxon>
    </lineage>
</organism>
<evidence type="ECO:0000256" key="2">
    <source>
        <dbReference type="SAM" id="MobiDB-lite"/>
    </source>
</evidence>
<evidence type="ECO:0000256" key="3">
    <source>
        <dbReference type="SAM" id="Phobius"/>
    </source>
</evidence>
<feature type="transmembrane region" description="Helical" evidence="3">
    <location>
        <begin position="687"/>
        <end position="712"/>
    </location>
</feature>
<dbReference type="Gramene" id="RZC43691">
    <property type="protein sequence ID" value="RZC43691"/>
    <property type="gene ID" value="C5167_036640"/>
</dbReference>
<dbReference type="AlphaFoldDB" id="A0A4Y7I7T1"/>
<evidence type="ECO:0000313" key="6">
    <source>
        <dbReference type="Proteomes" id="UP000316621"/>
    </source>
</evidence>